<gene>
    <name evidence="3" type="ordered locus">ECU11_1020</name>
</gene>
<feature type="region of interest" description="Disordered" evidence="1">
    <location>
        <begin position="60"/>
        <end position="101"/>
    </location>
</feature>
<dbReference type="EMBL" id="AL590450">
    <property type="protein sequence ID" value="CAD26012.1"/>
    <property type="molecule type" value="Genomic_DNA"/>
</dbReference>
<dbReference type="SMART" id="SM01272">
    <property type="entry name" value="LsmAD"/>
    <property type="match status" value="1"/>
</dbReference>
<reference evidence="3 4" key="1">
    <citation type="journal article" date="2001" name="Nature">
        <title>Genome sequence and gene compaction of the eukaryote parasite Encephalitozoon cuniculi.</title>
        <authorList>
            <person name="Katinka M.D."/>
            <person name="Duprat S."/>
            <person name="Cornillot E."/>
            <person name="Metenier G."/>
            <person name="Thomarat F."/>
            <person name="Prensier G."/>
            <person name="Barbe V."/>
            <person name="Peyretaillade E."/>
            <person name="Brottier P."/>
            <person name="Wincker P."/>
            <person name="Delbac F."/>
            <person name="El Alaoui H."/>
            <person name="Peyret P."/>
            <person name="Saurin W."/>
            <person name="Gouy M."/>
            <person name="Weissenbach J."/>
            <person name="Vivares C.P."/>
        </authorList>
    </citation>
    <scope>NUCLEOTIDE SEQUENCE [LARGE SCALE GENOMIC DNA]</scope>
    <source>
        <strain evidence="3 4">GB-M1</strain>
    </source>
</reference>
<dbReference type="HOGENOM" id="CLU_765104_0_0_1"/>
<dbReference type="PANTHER" id="PTHR12854:SF7">
    <property type="entry name" value="ATAXIN-2 HOMOLOG"/>
    <property type="match status" value="1"/>
</dbReference>
<dbReference type="GO" id="GO:0034063">
    <property type="term" value="P:stress granule assembly"/>
    <property type="evidence" value="ECO:0007669"/>
    <property type="project" value="TreeGrafter"/>
</dbReference>
<feature type="domain" description="LsmAD" evidence="2">
    <location>
        <begin position="132"/>
        <end position="200"/>
    </location>
</feature>
<dbReference type="AlphaFoldDB" id="Q8SU42"/>
<dbReference type="STRING" id="284813.Q8SU42"/>
<dbReference type="OrthoDB" id="2275718at2759"/>
<evidence type="ECO:0000256" key="1">
    <source>
        <dbReference type="SAM" id="MobiDB-lite"/>
    </source>
</evidence>
<feature type="compositionally biased region" description="Basic residues" evidence="1">
    <location>
        <begin position="329"/>
        <end position="346"/>
    </location>
</feature>
<dbReference type="GeneID" id="860061"/>
<feature type="region of interest" description="Disordered" evidence="1">
    <location>
        <begin position="208"/>
        <end position="233"/>
    </location>
</feature>
<feature type="compositionally biased region" description="Polar residues" evidence="1">
    <location>
        <begin position="256"/>
        <end position="268"/>
    </location>
</feature>
<protein>
    <recommendedName>
        <fullName evidence="2">LsmAD domain-containing protein</fullName>
    </recommendedName>
</protein>
<evidence type="ECO:0000259" key="2">
    <source>
        <dbReference type="SMART" id="SM01272"/>
    </source>
</evidence>
<feature type="compositionally biased region" description="Basic and acidic residues" evidence="1">
    <location>
        <begin position="215"/>
        <end position="233"/>
    </location>
</feature>
<sequence>MDNYTIAICFKNNPSRIIGAFLSNEDGKVKLENAFFETNPGVVFPTISISESDIITVTKMNGRQAEKGKDASERGSGAKEDSGWSSFRTDSEISGGPKEMPEAVLPKAADLEKSLEEECKDWNQFEANSKLFNIDSRFDEEEYMEVLDKSSESYKSKVSMARRIEKEIMLSATTDAHRLEERGLGNSVENEDIYSSVVREECRSAESKSASAMEVRQEKVAAAKQPADDGTKRKMVIEIEGLSLLENRKDEAVSKAVSSKSEGPSSGQEEGKNGKPKKSVRYGWMHTKFDSSKNLLEMIKSKFKSVFDIGGGELKWGTGPNWEAAAKSIAKKVQKPGKTSVRKAAKKSPVSK</sequence>
<dbReference type="VEuPathDB" id="MicrosporidiaDB:ECU11_1020"/>
<dbReference type="InterPro" id="IPR009604">
    <property type="entry name" value="LsmAD_domain"/>
</dbReference>
<proteinExistence type="predicted"/>
<dbReference type="RefSeq" id="NP_586408.1">
    <property type="nucleotide sequence ID" value="NM_001042241.1"/>
</dbReference>
<dbReference type="GO" id="GO:0010494">
    <property type="term" value="C:cytoplasmic stress granule"/>
    <property type="evidence" value="ECO:0007669"/>
    <property type="project" value="TreeGrafter"/>
</dbReference>
<evidence type="ECO:0000313" key="3">
    <source>
        <dbReference type="EMBL" id="CAD26012.1"/>
    </source>
</evidence>
<accession>Q8SU42</accession>
<evidence type="ECO:0000313" key="4">
    <source>
        <dbReference type="Proteomes" id="UP000000819"/>
    </source>
</evidence>
<feature type="region of interest" description="Disordered" evidence="1">
    <location>
        <begin position="329"/>
        <end position="352"/>
    </location>
</feature>
<dbReference type="Proteomes" id="UP000000819">
    <property type="component" value="Chromosome XI"/>
</dbReference>
<dbReference type="Pfam" id="PF06741">
    <property type="entry name" value="LsmAD"/>
    <property type="match status" value="1"/>
</dbReference>
<dbReference type="PANTHER" id="PTHR12854">
    <property type="entry name" value="ATAXIN 2-RELATED"/>
    <property type="match status" value="1"/>
</dbReference>
<dbReference type="InParanoid" id="Q8SU42"/>
<dbReference type="InterPro" id="IPR045117">
    <property type="entry name" value="ATXN2-like"/>
</dbReference>
<keyword evidence="4" id="KW-1185">Reference proteome</keyword>
<organism evidence="3 4">
    <name type="scientific">Encephalitozoon cuniculi (strain GB-M1)</name>
    <name type="common">Microsporidian parasite</name>
    <dbReference type="NCBI Taxonomy" id="284813"/>
    <lineage>
        <taxon>Eukaryota</taxon>
        <taxon>Fungi</taxon>
        <taxon>Fungi incertae sedis</taxon>
        <taxon>Microsporidia</taxon>
        <taxon>Unikaryonidae</taxon>
        <taxon>Encephalitozoon</taxon>
    </lineage>
</organism>
<feature type="region of interest" description="Disordered" evidence="1">
    <location>
        <begin position="249"/>
        <end position="281"/>
    </location>
</feature>
<name>Q8SU42_ENCCU</name>
<dbReference type="GO" id="GO:0003729">
    <property type="term" value="F:mRNA binding"/>
    <property type="evidence" value="ECO:0007669"/>
    <property type="project" value="TreeGrafter"/>
</dbReference>
<reference evidence="3 4" key="2">
    <citation type="journal article" date="2009" name="BMC Genomics">
        <title>Identification of transcriptional signals in Encephalitozoon cuniculi widespread among Microsporidia phylum: support for accurate structural genome annotation.</title>
        <authorList>
            <person name="Peyretaillade E."/>
            <person name="Goncalves O."/>
            <person name="Terrat S."/>
            <person name="Dugat-Bony E."/>
            <person name="Wincker P."/>
            <person name="Cornman R.S."/>
            <person name="Evans J.D."/>
            <person name="Delbac F."/>
            <person name="Peyret P."/>
        </authorList>
    </citation>
    <scope>NUCLEOTIDE SEQUENCE [LARGE SCALE GENOMIC DNA]</scope>
    <source>
        <strain evidence="3 4">GB-M1</strain>
    </source>
</reference>
<feature type="compositionally biased region" description="Basic and acidic residues" evidence="1">
    <location>
        <begin position="64"/>
        <end position="82"/>
    </location>
</feature>
<dbReference type="KEGG" id="ecu:ECU11_1020"/>